<keyword evidence="4" id="KW-1185">Reference proteome</keyword>
<sequence>MHCIHSIALILTSWVATTTALPSRAWPLKSFKTLVTFGDSYTDESRLNYFASHNGSAPPVGWIDPINNDTASGGYIWPRFVADYAGVNLYDYAVSGAVCSNLITPRTFSTINAPFPSVLEYEVPAYIADSKYVTGSGQKFLNIPAQETVYSIWIGTNDLGVDAFLTDSHVANKTIPDYIECVYRAFDQIYANGARYFVLMNIAPLQLTPLYATPAKEGVKDNQYWPEKPDNRTEISYRMWEQVVTVNNVYKYQTPFELLVARRYPGAHFAVMDMYGLISDIYNNPTAYLNGSAPANVTGYINHCNTNGTDCTRMPNPDSYLWFDELHPSQRTDQIIAQNFVEVAEGKSKWAIYW</sequence>
<proteinExistence type="predicted"/>
<organism evidence="3 4">
    <name type="scientific">Paecilomyces lecythidis</name>
    <dbReference type="NCBI Taxonomy" id="3004212"/>
    <lineage>
        <taxon>Eukaryota</taxon>
        <taxon>Fungi</taxon>
        <taxon>Dikarya</taxon>
        <taxon>Ascomycota</taxon>
        <taxon>Pezizomycotina</taxon>
        <taxon>Eurotiomycetes</taxon>
        <taxon>Eurotiomycetidae</taxon>
        <taxon>Eurotiales</taxon>
        <taxon>Thermoascaceae</taxon>
        <taxon>Paecilomyces</taxon>
    </lineage>
</organism>
<comment type="caution">
    <text evidence="3">The sequence shown here is derived from an EMBL/GenBank/DDBJ whole genome shotgun (WGS) entry which is preliminary data.</text>
</comment>
<dbReference type="InterPro" id="IPR036514">
    <property type="entry name" value="SGNH_hydro_sf"/>
</dbReference>
<dbReference type="InterPro" id="IPR001087">
    <property type="entry name" value="GDSL"/>
</dbReference>
<keyword evidence="1" id="KW-0378">Hydrolase</keyword>
<dbReference type="Pfam" id="PF00657">
    <property type="entry name" value="Lipase_GDSL"/>
    <property type="match status" value="1"/>
</dbReference>
<dbReference type="Proteomes" id="UP001583193">
    <property type="component" value="Unassembled WGS sequence"/>
</dbReference>
<feature type="chain" id="PRO_5046460567" description="GDSL lipase/acylhydrolase family protein" evidence="2">
    <location>
        <begin position="21"/>
        <end position="354"/>
    </location>
</feature>
<gene>
    <name evidence="3" type="ORF">Plec18167_004656</name>
</gene>
<dbReference type="InterPro" id="IPR051058">
    <property type="entry name" value="GDSL_Est/Lipase"/>
</dbReference>
<dbReference type="PANTHER" id="PTHR45648">
    <property type="entry name" value="GDSL LIPASE/ACYLHYDROLASE FAMILY PROTEIN (AFU_ORTHOLOGUE AFUA_4G14700)"/>
    <property type="match status" value="1"/>
</dbReference>
<dbReference type="SUPFAM" id="SSF52266">
    <property type="entry name" value="SGNH hydrolase"/>
    <property type="match status" value="1"/>
</dbReference>
<reference evidence="3 4" key="1">
    <citation type="journal article" date="2024" name="IMA Fungus">
        <title>IMA Genome - F19 : A genome assembly and annotation guide to empower mycologists, including annotated draft genome sequences of Ceratocystis pirilliformis, Diaporthe australafricana, Fusarium ophioides, Paecilomyces lecythidis, and Sporothrix stenoceras.</title>
        <authorList>
            <person name="Aylward J."/>
            <person name="Wilson A.M."/>
            <person name="Visagie C.M."/>
            <person name="Spraker J."/>
            <person name="Barnes I."/>
            <person name="Buitendag C."/>
            <person name="Ceriani C."/>
            <person name="Del Mar Angel L."/>
            <person name="du Plessis D."/>
            <person name="Fuchs T."/>
            <person name="Gasser K."/>
            <person name="Kramer D."/>
            <person name="Li W."/>
            <person name="Munsamy K."/>
            <person name="Piso A."/>
            <person name="Price J.L."/>
            <person name="Sonnekus B."/>
            <person name="Thomas C."/>
            <person name="van der Nest A."/>
            <person name="van Dijk A."/>
            <person name="van Heerden A."/>
            <person name="van Vuuren N."/>
            <person name="Yilmaz N."/>
            <person name="Duong T.A."/>
            <person name="van der Merwe N.A."/>
            <person name="Wingfield M.J."/>
            <person name="Wingfield B.D."/>
        </authorList>
    </citation>
    <scope>NUCLEOTIDE SEQUENCE [LARGE SCALE GENOMIC DNA]</scope>
    <source>
        <strain evidence="3 4">CMW 18167</strain>
    </source>
</reference>
<dbReference type="Gene3D" id="3.40.50.1110">
    <property type="entry name" value="SGNH hydrolase"/>
    <property type="match status" value="1"/>
</dbReference>
<evidence type="ECO:0000256" key="2">
    <source>
        <dbReference type="SAM" id="SignalP"/>
    </source>
</evidence>
<dbReference type="EMBL" id="JAVDPF010000013">
    <property type="protein sequence ID" value="KAL1877690.1"/>
    <property type="molecule type" value="Genomic_DNA"/>
</dbReference>
<accession>A0ABR3XNW7</accession>
<feature type="signal peptide" evidence="2">
    <location>
        <begin position="1"/>
        <end position="20"/>
    </location>
</feature>
<evidence type="ECO:0000256" key="1">
    <source>
        <dbReference type="ARBA" id="ARBA00022801"/>
    </source>
</evidence>
<evidence type="ECO:0000313" key="4">
    <source>
        <dbReference type="Proteomes" id="UP001583193"/>
    </source>
</evidence>
<dbReference type="CDD" id="cd01846">
    <property type="entry name" value="fatty_acyltransferase_like"/>
    <property type="match status" value="1"/>
</dbReference>
<keyword evidence="2" id="KW-0732">Signal</keyword>
<protein>
    <recommendedName>
        <fullName evidence="5">GDSL lipase/acylhydrolase family protein</fullName>
    </recommendedName>
</protein>
<name>A0ABR3XNW7_9EURO</name>
<dbReference type="PANTHER" id="PTHR45648:SF22">
    <property type="entry name" value="GDSL LIPASE_ACYLHYDROLASE FAMILY PROTEIN (AFU_ORTHOLOGUE AFUA_4G14700)"/>
    <property type="match status" value="1"/>
</dbReference>
<evidence type="ECO:0000313" key="3">
    <source>
        <dbReference type="EMBL" id="KAL1877690.1"/>
    </source>
</evidence>
<evidence type="ECO:0008006" key="5">
    <source>
        <dbReference type="Google" id="ProtNLM"/>
    </source>
</evidence>